<sequence>MHHGEFQSHTWIPTCLKENHWADPDPIWRKKSTCATRFFDGIEHFSRHLLLKKGRIKATSPSRIYSIPFSQLASSCQREKLCSCTHLTPTHTLLLLPLGHILPAARDRRPTSYLSAAMVCAGAEIGQCHCNVIYCFVAWCQSLYLFPDPFYFSFLRYIGVARVCREYVSWPARNIRPFRHSVLP</sequence>
<organism evidence="1 2">
    <name type="scientific">Clavispora lusitaniae (strain ATCC 42720)</name>
    <name type="common">Yeast</name>
    <name type="synonym">Candida lusitaniae</name>
    <dbReference type="NCBI Taxonomy" id="306902"/>
    <lineage>
        <taxon>Eukaryota</taxon>
        <taxon>Fungi</taxon>
        <taxon>Dikarya</taxon>
        <taxon>Ascomycota</taxon>
        <taxon>Saccharomycotina</taxon>
        <taxon>Pichiomycetes</taxon>
        <taxon>Metschnikowiaceae</taxon>
        <taxon>Clavispora</taxon>
    </lineage>
</organism>
<accession>C4Y3F3</accession>
<dbReference type="AlphaFoldDB" id="C4Y3F3"/>
<evidence type="ECO:0000313" key="1">
    <source>
        <dbReference type="EMBL" id="EEQ38940.1"/>
    </source>
</evidence>
<proteinExistence type="predicted"/>
<dbReference type="VEuPathDB" id="FungiDB:CLUG_03066"/>
<reference evidence="1 2" key="1">
    <citation type="journal article" date="2009" name="Nature">
        <title>Evolution of pathogenicity and sexual reproduction in eight Candida genomes.</title>
        <authorList>
            <person name="Butler G."/>
            <person name="Rasmussen M.D."/>
            <person name="Lin M.F."/>
            <person name="Santos M.A."/>
            <person name="Sakthikumar S."/>
            <person name="Munro C.A."/>
            <person name="Rheinbay E."/>
            <person name="Grabherr M."/>
            <person name="Forche A."/>
            <person name="Reedy J.L."/>
            <person name="Agrafioti I."/>
            <person name="Arnaud M.B."/>
            <person name="Bates S."/>
            <person name="Brown A.J."/>
            <person name="Brunke S."/>
            <person name="Costanzo M.C."/>
            <person name="Fitzpatrick D.A."/>
            <person name="de Groot P.W."/>
            <person name="Harris D."/>
            <person name="Hoyer L.L."/>
            <person name="Hube B."/>
            <person name="Klis F.M."/>
            <person name="Kodira C."/>
            <person name="Lennard N."/>
            <person name="Logue M.E."/>
            <person name="Martin R."/>
            <person name="Neiman A.M."/>
            <person name="Nikolaou E."/>
            <person name="Quail M.A."/>
            <person name="Quinn J."/>
            <person name="Santos M.C."/>
            <person name="Schmitzberger F.F."/>
            <person name="Sherlock G."/>
            <person name="Shah P."/>
            <person name="Silverstein K.A."/>
            <person name="Skrzypek M.S."/>
            <person name="Soll D."/>
            <person name="Staggs R."/>
            <person name="Stansfield I."/>
            <person name="Stumpf M.P."/>
            <person name="Sudbery P.E."/>
            <person name="Srikantha T."/>
            <person name="Zeng Q."/>
            <person name="Berman J."/>
            <person name="Berriman M."/>
            <person name="Heitman J."/>
            <person name="Gow N.A."/>
            <person name="Lorenz M.C."/>
            <person name="Birren B.W."/>
            <person name="Kellis M."/>
            <person name="Cuomo C.A."/>
        </authorList>
    </citation>
    <scope>NUCLEOTIDE SEQUENCE [LARGE SCALE GENOMIC DNA]</scope>
    <source>
        <strain evidence="1 2">ATCC 42720</strain>
    </source>
</reference>
<dbReference type="HOGENOM" id="CLU_1468003_0_0_1"/>
<evidence type="ECO:0000313" key="2">
    <source>
        <dbReference type="Proteomes" id="UP000007703"/>
    </source>
</evidence>
<protein>
    <submittedName>
        <fullName evidence="1">Uncharacterized protein</fullName>
    </submittedName>
</protein>
<dbReference type="EMBL" id="CH408078">
    <property type="protein sequence ID" value="EEQ38940.1"/>
    <property type="molecule type" value="Genomic_DNA"/>
</dbReference>
<dbReference type="Proteomes" id="UP000007703">
    <property type="component" value="Unassembled WGS sequence"/>
</dbReference>
<dbReference type="InParanoid" id="C4Y3F3"/>
<gene>
    <name evidence="1" type="ORF">CLUG_03066</name>
</gene>
<name>C4Y3F3_CLAL4</name>
<dbReference type="KEGG" id="clu:CLUG_03066"/>